<accession>A0A8J4TF26</accession>
<gene>
    <name evidence="1" type="ORF">PHET_05333</name>
</gene>
<comment type="caution">
    <text evidence="1">The sequence shown here is derived from an EMBL/GenBank/DDBJ whole genome shotgun (WGS) entry which is preliminary data.</text>
</comment>
<organism evidence="1 2">
    <name type="scientific">Paragonimus heterotremus</name>
    <dbReference type="NCBI Taxonomy" id="100268"/>
    <lineage>
        <taxon>Eukaryota</taxon>
        <taxon>Metazoa</taxon>
        <taxon>Spiralia</taxon>
        <taxon>Lophotrochozoa</taxon>
        <taxon>Platyhelminthes</taxon>
        <taxon>Trematoda</taxon>
        <taxon>Digenea</taxon>
        <taxon>Plagiorchiida</taxon>
        <taxon>Troglotremata</taxon>
        <taxon>Troglotrematidae</taxon>
        <taxon>Paragonimus</taxon>
    </lineage>
</organism>
<dbReference type="Proteomes" id="UP000748531">
    <property type="component" value="Unassembled WGS sequence"/>
</dbReference>
<keyword evidence="2" id="KW-1185">Reference proteome</keyword>
<proteinExistence type="predicted"/>
<dbReference type="EMBL" id="LUCH01002737">
    <property type="protein sequence ID" value="KAF5401052.1"/>
    <property type="molecule type" value="Genomic_DNA"/>
</dbReference>
<sequence length="80" mass="8799">MVPDHQQKRRLKLKSQKEFSYSLCAEANITAAGLIRGIMESSEDTTVCMNVEKATDGTNQHLHDGQPVAISASVSSPYNY</sequence>
<evidence type="ECO:0000313" key="1">
    <source>
        <dbReference type="EMBL" id="KAF5401052.1"/>
    </source>
</evidence>
<name>A0A8J4TF26_9TREM</name>
<evidence type="ECO:0000313" key="2">
    <source>
        <dbReference type="Proteomes" id="UP000748531"/>
    </source>
</evidence>
<protein>
    <submittedName>
        <fullName evidence="1">Uncharacterized protein</fullName>
    </submittedName>
</protein>
<dbReference type="AlphaFoldDB" id="A0A8J4TF26"/>
<reference evidence="1" key="1">
    <citation type="submission" date="2019-05" db="EMBL/GenBank/DDBJ databases">
        <title>Annotation for the trematode Paragonimus heterotremus.</title>
        <authorList>
            <person name="Choi Y.-J."/>
        </authorList>
    </citation>
    <scope>NUCLEOTIDE SEQUENCE</scope>
    <source>
        <strain evidence="1">LC</strain>
    </source>
</reference>